<dbReference type="InterPro" id="IPR050086">
    <property type="entry name" value="MetN_ABC_transporter-like"/>
</dbReference>
<feature type="domain" description="ABC transporter" evidence="7">
    <location>
        <begin position="17"/>
        <end position="261"/>
    </location>
</feature>
<dbReference type="AlphaFoldDB" id="A0A544VYW2"/>
<dbReference type="EC" id="7.4.2.1" evidence="5"/>
<dbReference type="PANTHER" id="PTHR43166:SF4">
    <property type="entry name" value="PHOSPHONATES IMPORT ATP-BINDING PROTEIN PHNC"/>
    <property type="match status" value="1"/>
</dbReference>
<organism evidence="8 9">
    <name type="scientific">Mycolicibacterium hodleri</name>
    <dbReference type="NCBI Taxonomy" id="49897"/>
    <lineage>
        <taxon>Bacteria</taxon>
        <taxon>Bacillati</taxon>
        <taxon>Actinomycetota</taxon>
        <taxon>Actinomycetes</taxon>
        <taxon>Mycobacteriales</taxon>
        <taxon>Mycobacteriaceae</taxon>
        <taxon>Mycolicibacterium</taxon>
    </lineage>
</organism>
<keyword evidence="4 8" id="KW-0067">ATP-binding</keyword>
<dbReference type="RefSeq" id="WP_142553484.1">
    <property type="nucleotide sequence ID" value="NZ_VIFX01000023.1"/>
</dbReference>
<dbReference type="InterPro" id="IPR027417">
    <property type="entry name" value="P-loop_NTPase"/>
</dbReference>
<dbReference type="PROSITE" id="PS00211">
    <property type="entry name" value="ABC_TRANSPORTER_1"/>
    <property type="match status" value="1"/>
</dbReference>
<evidence type="ECO:0000313" key="8">
    <source>
        <dbReference type="EMBL" id="TQR85185.1"/>
    </source>
</evidence>
<dbReference type="InterPro" id="IPR017871">
    <property type="entry name" value="ABC_transporter-like_CS"/>
</dbReference>
<comment type="similarity">
    <text evidence="1">Belongs to the ABC transporter superfamily.</text>
</comment>
<evidence type="ECO:0000256" key="5">
    <source>
        <dbReference type="ARBA" id="ARBA00038850"/>
    </source>
</evidence>
<dbReference type="InterPro" id="IPR030679">
    <property type="entry name" value="ABC_ATPase_HisP-typ"/>
</dbReference>
<comment type="caution">
    <text evidence="8">The sequence shown here is derived from an EMBL/GenBank/DDBJ whole genome shotgun (WGS) entry which is preliminary data.</text>
</comment>
<dbReference type="EMBL" id="VIFX01000023">
    <property type="protein sequence ID" value="TQR85185.1"/>
    <property type="molecule type" value="Genomic_DNA"/>
</dbReference>
<dbReference type="SMART" id="SM00382">
    <property type="entry name" value="AAA"/>
    <property type="match status" value="1"/>
</dbReference>
<keyword evidence="3" id="KW-0547">Nucleotide-binding</keyword>
<dbReference type="Pfam" id="PF00005">
    <property type="entry name" value="ABC_tran"/>
    <property type="match status" value="1"/>
</dbReference>
<dbReference type="FunFam" id="3.40.50.300:FF:000020">
    <property type="entry name" value="Amino acid ABC transporter ATP-binding component"/>
    <property type="match status" value="1"/>
</dbReference>
<dbReference type="InterPro" id="IPR003593">
    <property type="entry name" value="AAA+_ATPase"/>
</dbReference>
<evidence type="ECO:0000256" key="6">
    <source>
        <dbReference type="ARBA" id="ARBA00047624"/>
    </source>
</evidence>
<proteinExistence type="inferred from homology"/>
<dbReference type="CDD" id="cd03262">
    <property type="entry name" value="ABC_HisP_GlnQ"/>
    <property type="match status" value="1"/>
</dbReference>
<dbReference type="GO" id="GO:0005524">
    <property type="term" value="F:ATP binding"/>
    <property type="evidence" value="ECO:0007669"/>
    <property type="project" value="UniProtKB-KW"/>
</dbReference>
<evidence type="ECO:0000256" key="1">
    <source>
        <dbReference type="ARBA" id="ARBA00005417"/>
    </source>
</evidence>
<dbReference type="InterPro" id="IPR003439">
    <property type="entry name" value="ABC_transporter-like_ATP-bd"/>
</dbReference>
<name>A0A544VYW2_9MYCO</name>
<evidence type="ECO:0000256" key="3">
    <source>
        <dbReference type="ARBA" id="ARBA00022741"/>
    </source>
</evidence>
<accession>A0A544VYW2</accession>
<dbReference type="SUPFAM" id="SSF52540">
    <property type="entry name" value="P-loop containing nucleoside triphosphate hydrolases"/>
    <property type="match status" value="1"/>
</dbReference>
<dbReference type="GO" id="GO:0016887">
    <property type="term" value="F:ATP hydrolysis activity"/>
    <property type="evidence" value="ECO:0007669"/>
    <property type="project" value="InterPro"/>
</dbReference>
<evidence type="ECO:0000313" key="9">
    <source>
        <dbReference type="Proteomes" id="UP000315759"/>
    </source>
</evidence>
<protein>
    <recommendedName>
        <fullName evidence="5">ABC-type polar-amino-acid transporter</fullName>
        <ecNumber evidence="5">7.4.2.1</ecNumber>
    </recommendedName>
</protein>
<dbReference type="PIRSF" id="PIRSF039085">
    <property type="entry name" value="ABC_ATPase_HisP"/>
    <property type="match status" value="1"/>
</dbReference>
<keyword evidence="2" id="KW-0813">Transport</keyword>
<dbReference type="PANTHER" id="PTHR43166">
    <property type="entry name" value="AMINO ACID IMPORT ATP-BINDING PROTEIN"/>
    <property type="match status" value="1"/>
</dbReference>
<evidence type="ECO:0000256" key="4">
    <source>
        <dbReference type="ARBA" id="ARBA00022840"/>
    </source>
</evidence>
<comment type="catalytic activity">
    <reaction evidence="6">
        <text>a polar amino acid(out) + ATP + H2O = a polar amino acid(in) + ADP + phosphate + H(+)</text>
        <dbReference type="Rhea" id="RHEA:14673"/>
        <dbReference type="ChEBI" id="CHEBI:15377"/>
        <dbReference type="ChEBI" id="CHEBI:15378"/>
        <dbReference type="ChEBI" id="CHEBI:30616"/>
        <dbReference type="ChEBI" id="CHEBI:43474"/>
        <dbReference type="ChEBI" id="CHEBI:62031"/>
        <dbReference type="ChEBI" id="CHEBI:456216"/>
        <dbReference type="EC" id="7.4.2.1"/>
    </reaction>
    <physiologicalReaction direction="left-to-right" evidence="6">
        <dbReference type="Rhea" id="RHEA:14674"/>
    </physiologicalReaction>
</comment>
<keyword evidence="9" id="KW-1185">Reference proteome</keyword>
<dbReference type="Gene3D" id="3.40.50.300">
    <property type="entry name" value="P-loop containing nucleotide triphosphate hydrolases"/>
    <property type="match status" value="1"/>
</dbReference>
<sequence>MTITESGSVQASAEPLLTARRVRKRFGKIDVLKGITLSVAKGEVMCLLGPSGSGKSTFLRCINHLESVDGGRITFDGELIGYTQRKGALHEMTPREVARQRRGIGMVFQRFNLFPHLTALENVTAAPIGIRKIPKTKAIAEARELLDQVGLADFSHAHPAQLSGGQQQRVAIARALAMEPKLMLFDEPTSALDPELVGDVLDVMQKLAKSGMTMVVVTHEIGFARGVADSIVFMDEGVVVESGPPSEILRSPRHQRTKAFLDSVM</sequence>
<dbReference type="GO" id="GO:0015426">
    <property type="term" value="F:ATPase-coupled polar amino acid-transporter activity"/>
    <property type="evidence" value="ECO:0007669"/>
    <property type="project" value="UniProtKB-EC"/>
</dbReference>
<dbReference type="PROSITE" id="PS50893">
    <property type="entry name" value="ABC_TRANSPORTER_2"/>
    <property type="match status" value="1"/>
</dbReference>
<evidence type="ECO:0000256" key="2">
    <source>
        <dbReference type="ARBA" id="ARBA00022448"/>
    </source>
</evidence>
<dbReference type="Proteomes" id="UP000315759">
    <property type="component" value="Unassembled WGS sequence"/>
</dbReference>
<reference evidence="8 9" key="1">
    <citation type="submission" date="2018-10" db="EMBL/GenBank/DDBJ databases">
        <title>Draft genome of Mycobacterium hodleri strain B.</title>
        <authorList>
            <person name="Amande T.J."/>
            <person name="Mcgenity T.J."/>
        </authorList>
    </citation>
    <scope>NUCLEOTIDE SEQUENCE [LARGE SCALE GENOMIC DNA]</scope>
    <source>
        <strain evidence="8 9">B</strain>
    </source>
</reference>
<evidence type="ECO:0000259" key="7">
    <source>
        <dbReference type="PROSITE" id="PS50893"/>
    </source>
</evidence>
<gene>
    <name evidence="8" type="ORF">D8S82_18480</name>
</gene>